<proteinExistence type="inferred from homology"/>
<dbReference type="PANTHER" id="PTHR48047">
    <property type="entry name" value="GLYCOSYLTRANSFERASE"/>
    <property type="match status" value="1"/>
</dbReference>
<evidence type="ECO:0000313" key="3">
    <source>
        <dbReference type="Proteomes" id="UP001327560"/>
    </source>
</evidence>
<name>A0AAQ3QGS7_9LILI</name>
<dbReference type="GO" id="GO:0035251">
    <property type="term" value="F:UDP-glucosyltransferase activity"/>
    <property type="evidence" value="ECO:0007669"/>
    <property type="project" value="TreeGrafter"/>
</dbReference>
<dbReference type="AlphaFoldDB" id="A0AAQ3QGS7"/>
<keyword evidence="3" id="KW-1185">Reference proteome</keyword>
<protein>
    <submittedName>
        <fullName evidence="2">Uncharacterized protein</fullName>
    </submittedName>
</protein>
<organism evidence="2 3">
    <name type="scientific">Canna indica</name>
    <name type="common">Indian-shot</name>
    <dbReference type="NCBI Taxonomy" id="4628"/>
    <lineage>
        <taxon>Eukaryota</taxon>
        <taxon>Viridiplantae</taxon>
        <taxon>Streptophyta</taxon>
        <taxon>Embryophyta</taxon>
        <taxon>Tracheophyta</taxon>
        <taxon>Spermatophyta</taxon>
        <taxon>Magnoliopsida</taxon>
        <taxon>Liliopsida</taxon>
        <taxon>Zingiberales</taxon>
        <taxon>Cannaceae</taxon>
        <taxon>Canna</taxon>
    </lineage>
</organism>
<comment type="similarity">
    <text evidence="1">Belongs to the UDP-glycosyltransferase family.</text>
</comment>
<dbReference type="Gene3D" id="3.40.50.2000">
    <property type="entry name" value="Glycogen Phosphorylase B"/>
    <property type="match status" value="2"/>
</dbReference>
<evidence type="ECO:0000313" key="2">
    <source>
        <dbReference type="EMBL" id="WOL10514.1"/>
    </source>
</evidence>
<dbReference type="EMBL" id="CP136895">
    <property type="protein sequence ID" value="WOL10514.1"/>
    <property type="molecule type" value="Genomic_DNA"/>
</dbReference>
<accession>A0AAQ3QGS7</accession>
<reference evidence="2 3" key="1">
    <citation type="submission" date="2023-10" db="EMBL/GenBank/DDBJ databases">
        <title>Chromosome-scale genome assembly provides insights into flower coloration mechanisms of Canna indica.</title>
        <authorList>
            <person name="Li C."/>
        </authorList>
    </citation>
    <scope>NUCLEOTIDE SEQUENCE [LARGE SCALE GENOMIC DNA]</scope>
    <source>
        <tissue evidence="2">Flower</tissue>
    </source>
</reference>
<dbReference type="SUPFAM" id="SSF53756">
    <property type="entry name" value="UDP-Glycosyltransferase/glycogen phosphorylase"/>
    <property type="match status" value="1"/>
</dbReference>
<gene>
    <name evidence="2" type="ORF">Cni_G19271</name>
</gene>
<sequence length="263" mass="29267">MGLPEGCENVNLIPSREYGAGFFEAVSLLCESLVRHLREQWPAPSCLVADLCSPRNTSNVKPADPFEPFLVPNFPHELQVVKGQALQFFDYPGWEKMFSEINAAEASADGLVINTFRELEAAYLDSYSKALGKKIWAVGPVCLVNKNLDDKFSRGDKITSADKKFISSWLDERDPKSVIYVSFGAIAINSSSHQLVEVGLGLEASSQAFLWVIKQVEITPAVEAWLEEFEGRTRSRGLIVRGWAPQMLILLTVSVMKTYLSFV</sequence>
<evidence type="ECO:0000256" key="1">
    <source>
        <dbReference type="ARBA" id="ARBA00009995"/>
    </source>
</evidence>
<dbReference type="Proteomes" id="UP001327560">
    <property type="component" value="Chromosome 6"/>
</dbReference>
<dbReference type="PANTHER" id="PTHR48047:SF182">
    <property type="entry name" value="GLYCOSYLTRANSFERASE"/>
    <property type="match status" value="1"/>
</dbReference>